<name>A0A917F5J9_9ACTN</name>
<dbReference type="RefSeq" id="WP_188780094.1">
    <property type="nucleotide sequence ID" value="NZ_BMKQ01000001.1"/>
</dbReference>
<evidence type="ECO:0000256" key="1">
    <source>
        <dbReference type="SAM" id="Phobius"/>
    </source>
</evidence>
<comment type="caution">
    <text evidence="2">The sequence shown here is derived from an EMBL/GenBank/DDBJ whole genome shotgun (WGS) entry which is preliminary data.</text>
</comment>
<protein>
    <recommendedName>
        <fullName evidence="4">Alkaline shock response membrane anchor protein AmaP</fullName>
    </recommendedName>
</protein>
<evidence type="ECO:0008006" key="4">
    <source>
        <dbReference type="Google" id="ProtNLM"/>
    </source>
</evidence>
<evidence type="ECO:0000313" key="3">
    <source>
        <dbReference type="Proteomes" id="UP000649179"/>
    </source>
</evidence>
<sequence>MSTLPAVPDDTADVARPDEAVPDAEAALSAAKPAVGTGAVPLVAQLVALALICLGAVGVQSALVVWGMVPGPAWTSVGIDAADRVRREDVWVLVAGIVAVVVGLLVLRVALHRRPRRGLPVAATTAVDLRPRDLVRLAENLLAGPGAVTGARAKASRRRLKVDVVSGATPDQRAAVAADVRERLEPLLLAMARRPRLRVKVRDASGSRA</sequence>
<feature type="transmembrane region" description="Helical" evidence="1">
    <location>
        <begin position="46"/>
        <end position="70"/>
    </location>
</feature>
<reference evidence="2" key="2">
    <citation type="submission" date="2020-09" db="EMBL/GenBank/DDBJ databases">
        <authorList>
            <person name="Sun Q."/>
            <person name="Zhou Y."/>
        </authorList>
    </citation>
    <scope>NUCLEOTIDE SEQUENCE</scope>
    <source>
        <strain evidence="2">CGMCC 1.16067</strain>
    </source>
</reference>
<accession>A0A917F5J9</accession>
<keyword evidence="1" id="KW-0472">Membrane</keyword>
<keyword evidence="1" id="KW-1133">Transmembrane helix</keyword>
<dbReference type="Proteomes" id="UP000649179">
    <property type="component" value="Unassembled WGS sequence"/>
</dbReference>
<dbReference type="EMBL" id="BMKQ01000001">
    <property type="protein sequence ID" value="GGF50271.1"/>
    <property type="molecule type" value="Genomic_DNA"/>
</dbReference>
<organism evidence="2 3">
    <name type="scientific">Marmoricola endophyticus</name>
    <dbReference type="NCBI Taxonomy" id="2040280"/>
    <lineage>
        <taxon>Bacteria</taxon>
        <taxon>Bacillati</taxon>
        <taxon>Actinomycetota</taxon>
        <taxon>Actinomycetes</taxon>
        <taxon>Propionibacteriales</taxon>
        <taxon>Nocardioidaceae</taxon>
        <taxon>Marmoricola</taxon>
    </lineage>
</organism>
<keyword evidence="1" id="KW-0812">Transmembrane</keyword>
<keyword evidence="3" id="KW-1185">Reference proteome</keyword>
<feature type="transmembrane region" description="Helical" evidence="1">
    <location>
        <begin position="90"/>
        <end position="111"/>
    </location>
</feature>
<proteinExistence type="predicted"/>
<gene>
    <name evidence="2" type="ORF">GCM10011519_25300</name>
</gene>
<reference evidence="2" key="1">
    <citation type="journal article" date="2014" name="Int. J. Syst. Evol. Microbiol.">
        <title>Complete genome sequence of Corynebacterium casei LMG S-19264T (=DSM 44701T), isolated from a smear-ripened cheese.</title>
        <authorList>
            <consortium name="US DOE Joint Genome Institute (JGI-PGF)"/>
            <person name="Walter F."/>
            <person name="Albersmeier A."/>
            <person name="Kalinowski J."/>
            <person name="Ruckert C."/>
        </authorList>
    </citation>
    <scope>NUCLEOTIDE SEQUENCE</scope>
    <source>
        <strain evidence="2">CGMCC 1.16067</strain>
    </source>
</reference>
<evidence type="ECO:0000313" key="2">
    <source>
        <dbReference type="EMBL" id="GGF50271.1"/>
    </source>
</evidence>
<dbReference type="AlphaFoldDB" id="A0A917F5J9"/>